<evidence type="ECO:0000256" key="4">
    <source>
        <dbReference type="PROSITE-ProRule" id="PRU00175"/>
    </source>
</evidence>
<evidence type="ECO:0000256" key="2">
    <source>
        <dbReference type="ARBA" id="ARBA00022771"/>
    </source>
</evidence>
<dbReference type="SUPFAM" id="SSF57850">
    <property type="entry name" value="RING/U-box"/>
    <property type="match status" value="1"/>
</dbReference>
<dbReference type="PANTHER" id="PTHR25464:SF2">
    <property type="entry name" value="RING-TYPE DOMAIN-CONTAINING PROTEIN"/>
    <property type="match status" value="1"/>
</dbReference>
<proteinExistence type="predicted"/>
<dbReference type="Gene3D" id="3.80.10.10">
    <property type="entry name" value="Ribonuclease Inhibitor"/>
    <property type="match status" value="1"/>
</dbReference>
<keyword evidence="1" id="KW-0479">Metal-binding</keyword>
<dbReference type="Proteomes" id="UP000504606">
    <property type="component" value="Unplaced"/>
</dbReference>
<dbReference type="InterPro" id="IPR013083">
    <property type="entry name" value="Znf_RING/FYVE/PHD"/>
</dbReference>
<reference evidence="7" key="1">
    <citation type="submission" date="2025-08" db="UniProtKB">
        <authorList>
            <consortium name="RefSeq"/>
        </authorList>
    </citation>
    <scope>IDENTIFICATION</scope>
    <source>
        <tissue evidence="7">Whole organism</tissue>
    </source>
</reference>
<name>A0A6J1T4H9_FRAOC</name>
<dbReference type="InterPro" id="IPR001841">
    <property type="entry name" value="Znf_RING"/>
</dbReference>
<protein>
    <submittedName>
        <fullName evidence="7">Uncharacterized protein LOC113213382</fullName>
    </submittedName>
</protein>
<dbReference type="GO" id="GO:0008270">
    <property type="term" value="F:zinc ion binding"/>
    <property type="evidence" value="ECO:0007669"/>
    <property type="project" value="UniProtKB-KW"/>
</dbReference>
<dbReference type="SMART" id="SM00184">
    <property type="entry name" value="RING"/>
    <property type="match status" value="1"/>
</dbReference>
<dbReference type="InterPro" id="IPR017907">
    <property type="entry name" value="Znf_RING_CS"/>
</dbReference>
<sequence length="431" mass="47761">MDCTICMEDYDQEQRAPKILPCGHTVCLQCLQGCAQGSRRQRCPTCRAIFNVSPTSLPNNFDLLRLIDQRADARAPLGWCSDCRAAAIRQCWDEHDVLSVKRALKHHLTDVLPQVAGHIQGLHGQCQEREAVQALTLLTEDAWDLTLTSGDHVFSGTVRNTKDPVVKALWLVVAAKAGLSKVDPLSERVAVVIPKESVQAQDRAAARRPTAVPTVTESSLRVLDVGLGMQQAKSAALDGALGVERLVGVHCHIDHAWCLQLLQRAAPTVERLGVYRCSRVHLQTVHAMPRLRRLHLTGDGDDSGLEGEPLVLPALPPCHGGLQWLSVDVDSLPHATIKSLLQAHSFSLEELVLQIVRDRSYRDLPSLLERCELRALRKLVLDRSHIIYMGLDRTFVPLDSCVQARADVRRVLITEAEVLCSRCDRVQLEEV</sequence>
<feature type="domain" description="RING-type" evidence="5">
    <location>
        <begin position="3"/>
        <end position="47"/>
    </location>
</feature>
<keyword evidence="3" id="KW-0862">Zinc</keyword>
<dbReference type="PANTHER" id="PTHR25464">
    <property type="entry name" value="TRIPARTITE MOTIF-CONTAINING PROTEIN 2-LIKE PROTEIN"/>
    <property type="match status" value="1"/>
</dbReference>
<dbReference type="Pfam" id="PF14634">
    <property type="entry name" value="zf-RING_5"/>
    <property type="match status" value="1"/>
</dbReference>
<evidence type="ECO:0000256" key="3">
    <source>
        <dbReference type="ARBA" id="ARBA00022833"/>
    </source>
</evidence>
<dbReference type="GeneID" id="113213382"/>
<dbReference type="InterPro" id="IPR032675">
    <property type="entry name" value="LRR_dom_sf"/>
</dbReference>
<accession>A0A6J1T4H9</accession>
<dbReference type="Gene3D" id="3.30.40.10">
    <property type="entry name" value="Zinc/RING finger domain, C3HC4 (zinc finger)"/>
    <property type="match status" value="1"/>
</dbReference>
<dbReference type="PROSITE" id="PS00518">
    <property type="entry name" value="ZF_RING_1"/>
    <property type="match status" value="1"/>
</dbReference>
<dbReference type="RefSeq" id="XP_026288213.2">
    <property type="nucleotide sequence ID" value="XM_026432428.2"/>
</dbReference>
<dbReference type="AlphaFoldDB" id="A0A6J1T4H9"/>
<evidence type="ECO:0000313" key="6">
    <source>
        <dbReference type="Proteomes" id="UP000504606"/>
    </source>
</evidence>
<gene>
    <name evidence="7" type="primary">LOC113213382</name>
</gene>
<evidence type="ECO:0000256" key="1">
    <source>
        <dbReference type="ARBA" id="ARBA00022723"/>
    </source>
</evidence>
<evidence type="ECO:0000259" key="5">
    <source>
        <dbReference type="PROSITE" id="PS50089"/>
    </source>
</evidence>
<dbReference type="PROSITE" id="PS50089">
    <property type="entry name" value="ZF_RING_2"/>
    <property type="match status" value="1"/>
</dbReference>
<dbReference type="KEGG" id="foc:113213382"/>
<keyword evidence="2 4" id="KW-0863">Zinc-finger</keyword>
<dbReference type="OrthoDB" id="6366364at2759"/>
<evidence type="ECO:0000313" key="7">
    <source>
        <dbReference type="RefSeq" id="XP_026288213.2"/>
    </source>
</evidence>
<organism evidence="6 7">
    <name type="scientific">Frankliniella occidentalis</name>
    <name type="common">Western flower thrips</name>
    <name type="synonym">Euthrips occidentalis</name>
    <dbReference type="NCBI Taxonomy" id="133901"/>
    <lineage>
        <taxon>Eukaryota</taxon>
        <taxon>Metazoa</taxon>
        <taxon>Ecdysozoa</taxon>
        <taxon>Arthropoda</taxon>
        <taxon>Hexapoda</taxon>
        <taxon>Insecta</taxon>
        <taxon>Pterygota</taxon>
        <taxon>Neoptera</taxon>
        <taxon>Paraneoptera</taxon>
        <taxon>Thysanoptera</taxon>
        <taxon>Terebrantia</taxon>
        <taxon>Thripoidea</taxon>
        <taxon>Thripidae</taxon>
        <taxon>Frankliniella</taxon>
    </lineage>
</organism>
<keyword evidence="6" id="KW-1185">Reference proteome</keyword>